<reference evidence="1 2" key="1">
    <citation type="submission" date="2024-02" db="EMBL/GenBank/DDBJ databases">
        <title>De novo assembly and annotation of 12 fungi associated with fruit tree decline syndrome in Ontario, Canada.</title>
        <authorList>
            <person name="Sulman M."/>
            <person name="Ellouze W."/>
            <person name="Ilyukhin E."/>
        </authorList>
    </citation>
    <scope>NUCLEOTIDE SEQUENCE [LARGE SCALE GENOMIC DNA]</scope>
    <source>
        <strain evidence="1 2">M97-236</strain>
    </source>
</reference>
<dbReference type="EMBL" id="JAKIXB020000012">
    <property type="protein sequence ID" value="KAL1603393.1"/>
    <property type="molecule type" value="Genomic_DNA"/>
</dbReference>
<keyword evidence="2" id="KW-1185">Reference proteome</keyword>
<comment type="caution">
    <text evidence="1">The sequence shown here is derived from an EMBL/GenBank/DDBJ whole genome shotgun (WGS) entry which is preliminary data.</text>
</comment>
<sequence length="89" mass="10129">MIWQAYNTDLTRITDEGKAIGPLIAINCGHFIQKDSPRFVSEELISLLDRVVNRVEQVSERVSGLFPKDCRANTDNFADTRDQERDDSS</sequence>
<evidence type="ECO:0000313" key="1">
    <source>
        <dbReference type="EMBL" id="KAL1603393.1"/>
    </source>
</evidence>
<dbReference type="Proteomes" id="UP001521222">
    <property type="component" value="Unassembled WGS sequence"/>
</dbReference>
<proteinExistence type="predicted"/>
<gene>
    <name evidence="1" type="ORF">SLS59_004490</name>
</gene>
<evidence type="ECO:0000313" key="2">
    <source>
        <dbReference type="Proteomes" id="UP001521222"/>
    </source>
</evidence>
<name>A0ABR3RGH7_9PLEO</name>
<organism evidence="1 2">
    <name type="scientific">Nothophoma quercina</name>
    <dbReference type="NCBI Taxonomy" id="749835"/>
    <lineage>
        <taxon>Eukaryota</taxon>
        <taxon>Fungi</taxon>
        <taxon>Dikarya</taxon>
        <taxon>Ascomycota</taxon>
        <taxon>Pezizomycotina</taxon>
        <taxon>Dothideomycetes</taxon>
        <taxon>Pleosporomycetidae</taxon>
        <taxon>Pleosporales</taxon>
        <taxon>Pleosporineae</taxon>
        <taxon>Didymellaceae</taxon>
        <taxon>Nothophoma</taxon>
    </lineage>
</organism>
<accession>A0ABR3RGH7</accession>
<protein>
    <submittedName>
        <fullName evidence="1">Uncharacterized protein</fullName>
    </submittedName>
</protein>